<feature type="transmembrane region" description="Helical" evidence="4">
    <location>
        <begin position="167"/>
        <end position="194"/>
    </location>
</feature>
<feature type="compositionally biased region" description="Basic and acidic residues" evidence="3">
    <location>
        <begin position="857"/>
        <end position="876"/>
    </location>
</feature>
<feature type="transmembrane region" description="Helical" evidence="4">
    <location>
        <begin position="12"/>
        <end position="34"/>
    </location>
</feature>
<evidence type="ECO:0000313" key="7">
    <source>
        <dbReference type="Proteomes" id="UP000701801"/>
    </source>
</evidence>
<dbReference type="InterPro" id="IPR036259">
    <property type="entry name" value="MFS_trans_sf"/>
</dbReference>
<feature type="transmembrane region" description="Helical" evidence="4">
    <location>
        <begin position="46"/>
        <end position="63"/>
    </location>
</feature>
<dbReference type="GO" id="GO:0005886">
    <property type="term" value="C:plasma membrane"/>
    <property type="evidence" value="ECO:0007669"/>
    <property type="project" value="UniProtKB-SubCell"/>
</dbReference>
<dbReference type="PANTHER" id="PTHR43702:SF13">
    <property type="entry name" value="MONOSACCHARIDE TRANSPORTER, PUTATIVE (AFU_ORTHOLOGUE AFUA_4G06630)-RELATED"/>
    <property type="match status" value="1"/>
</dbReference>
<feature type="transmembrane region" description="Helical" evidence="4">
    <location>
        <begin position="574"/>
        <end position="592"/>
    </location>
</feature>
<feature type="transmembrane region" description="Helical" evidence="4">
    <location>
        <begin position="206"/>
        <end position="228"/>
    </location>
</feature>
<keyword evidence="4" id="KW-0472">Membrane</keyword>
<feature type="transmembrane region" description="Helical" evidence="4">
    <location>
        <begin position="125"/>
        <end position="147"/>
    </location>
</feature>
<organism evidence="6 7">
    <name type="scientific">Hymenoscyphus albidus</name>
    <dbReference type="NCBI Taxonomy" id="595503"/>
    <lineage>
        <taxon>Eukaryota</taxon>
        <taxon>Fungi</taxon>
        <taxon>Dikarya</taxon>
        <taxon>Ascomycota</taxon>
        <taxon>Pezizomycotina</taxon>
        <taxon>Leotiomycetes</taxon>
        <taxon>Helotiales</taxon>
        <taxon>Helotiaceae</taxon>
        <taxon>Hymenoscyphus</taxon>
    </lineage>
</organism>
<dbReference type="Pfam" id="PF20684">
    <property type="entry name" value="Fung_rhodopsin"/>
    <property type="match status" value="1"/>
</dbReference>
<evidence type="ECO:0000256" key="1">
    <source>
        <dbReference type="ARBA" id="ARBA00004429"/>
    </source>
</evidence>
<accession>A0A9N9M1P1</accession>
<evidence type="ECO:0000256" key="2">
    <source>
        <dbReference type="ARBA" id="ARBA00022475"/>
    </source>
</evidence>
<evidence type="ECO:0000256" key="3">
    <source>
        <dbReference type="SAM" id="MobiDB-lite"/>
    </source>
</evidence>
<reference evidence="6" key="1">
    <citation type="submission" date="2021-07" db="EMBL/GenBank/DDBJ databases">
        <authorList>
            <person name="Durling M."/>
        </authorList>
    </citation>
    <scope>NUCLEOTIDE SEQUENCE</scope>
</reference>
<dbReference type="AlphaFoldDB" id="A0A9N9M1P1"/>
<sequence length="876" mass="96032">MVSKEIPSRGDATLVVTTVTFSLATVFVVARLISRFVILKTRTADDWCMIVAWFLAFGLSFSIDYGTAKGLGRRDVDIPSDWLPSLRRAEYAFTILYNPALMATKTSILIFYLRMAKCAQNRLRLASYITLALVNIGGFTLTFLNAFQCNPASAAHDIHQIGAKCMSIVTLYLCSAPVNIFTDLAILVLPIPVLTGMRLPSRQKTVLIVTFTLGIFVTIVDVIRIFYLQQSSDQLSTRKNTFGATTDFGWYASTAFLWSAVEVNVGIICACIPTLKPLVKRILPNILRDSNHTIATKAGSLNSQMDHIHDRLPSTAGDEPRARPPGALPPHEQGRDHEAEVDMMDFLTTPQGMENINTPGGTMTMAPTERSHTLQTNKTSDNSLYFGFVNMKRPKSMLKTHGTESFKYCAMVTTLFFLWGFSYGLLNILNNEIFIIAKQTTEQLLGLTAAYFGAYFFGAMTVGQWTLRHCGFKTTFVVGLCIYGTGTLCFWPSAVLFSYPGFIISNFVVAFGLSVLETAANPFIALCGPSSSAEFRLLMAQGVQAVGSVLSQLLAEKVLFQDLRNNSLIDIQWAYLAVALFTVILALFFHYMPLPEATDADLQIQADNLGVDHKETVFSPNIRLIYVTLGLAVFSQYCYVAAQESMSVWISSALQAAEGLGKGTLTIDNFILVGHTTFAIGRFLFGALCLIIHPRILLLLALLGCLLFSTLIMALHIPINGLAGPTLVFYFFEGPVFPMVYAIGIRGLGKRTKIGASAIAAATSGGAMFPFVMFAVQRLGGKSVQYSFCIIVALSAFGLLFPVYLNLVPKARKQVDPTYYPAVGEPVRRLSNILGAGIGKIRGSRSEEMRSPGLPTYEHKEGRGDSWGVDRDDVKG</sequence>
<dbReference type="Pfam" id="PF07690">
    <property type="entry name" value="MFS_1"/>
    <property type="match status" value="1"/>
</dbReference>
<feature type="transmembrane region" description="Helical" evidence="4">
    <location>
        <begin position="503"/>
        <end position="525"/>
    </location>
</feature>
<evidence type="ECO:0000256" key="4">
    <source>
        <dbReference type="SAM" id="Phobius"/>
    </source>
</evidence>
<keyword evidence="4" id="KW-1133">Transmembrane helix</keyword>
<dbReference type="OrthoDB" id="546893at2759"/>
<feature type="transmembrane region" description="Helical" evidence="4">
    <location>
        <begin position="475"/>
        <end position="497"/>
    </location>
</feature>
<dbReference type="Gene3D" id="1.20.1250.20">
    <property type="entry name" value="MFS general substrate transporter like domains"/>
    <property type="match status" value="2"/>
</dbReference>
<protein>
    <recommendedName>
        <fullName evidence="5">Rhodopsin domain-containing protein</fullName>
    </recommendedName>
</protein>
<keyword evidence="7" id="KW-1185">Reference proteome</keyword>
<feature type="transmembrane region" description="Helical" evidence="4">
    <location>
        <begin position="783"/>
        <end position="805"/>
    </location>
</feature>
<feature type="transmembrane region" description="Helical" evidence="4">
    <location>
        <begin position="670"/>
        <end position="690"/>
    </location>
</feature>
<feature type="transmembrane region" description="Helical" evidence="4">
    <location>
        <begin position="723"/>
        <end position="744"/>
    </location>
</feature>
<keyword evidence="4" id="KW-0812">Transmembrane</keyword>
<feature type="compositionally biased region" description="Basic and acidic residues" evidence="3">
    <location>
        <begin position="306"/>
        <end position="322"/>
    </location>
</feature>
<evidence type="ECO:0000259" key="5">
    <source>
        <dbReference type="Pfam" id="PF20684"/>
    </source>
</evidence>
<evidence type="ECO:0000313" key="6">
    <source>
        <dbReference type="EMBL" id="CAG8983065.1"/>
    </source>
</evidence>
<feature type="transmembrane region" description="Helical" evidence="4">
    <location>
        <begin position="91"/>
        <end position="113"/>
    </location>
</feature>
<dbReference type="EMBL" id="CAJVRM010000709">
    <property type="protein sequence ID" value="CAG8983065.1"/>
    <property type="molecule type" value="Genomic_DNA"/>
</dbReference>
<feature type="region of interest" description="Disordered" evidence="3">
    <location>
        <begin position="305"/>
        <end position="336"/>
    </location>
</feature>
<dbReference type="GO" id="GO:0022857">
    <property type="term" value="F:transmembrane transporter activity"/>
    <property type="evidence" value="ECO:0007669"/>
    <property type="project" value="InterPro"/>
</dbReference>
<feature type="transmembrane region" description="Helical" evidence="4">
    <location>
        <begin position="444"/>
        <end position="463"/>
    </location>
</feature>
<comment type="caution">
    <text evidence="6">The sequence shown here is derived from an EMBL/GenBank/DDBJ whole genome shotgun (WGS) entry which is preliminary data.</text>
</comment>
<feature type="domain" description="Rhodopsin" evidence="5">
    <location>
        <begin position="30"/>
        <end position="281"/>
    </location>
</feature>
<feature type="region of interest" description="Disordered" evidence="3">
    <location>
        <begin position="844"/>
        <end position="876"/>
    </location>
</feature>
<dbReference type="InterPro" id="IPR050375">
    <property type="entry name" value="MFS_TsgA-like"/>
</dbReference>
<dbReference type="PANTHER" id="PTHR43702">
    <property type="entry name" value="L-FUCOSE-PROTON SYMPORTER"/>
    <property type="match status" value="1"/>
</dbReference>
<feature type="transmembrane region" description="Helical" evidence="4">
    <location>
        <begin position="248"/>
        <end position="272"/>
    </location>
</feature>
<dbReference type="InterPro" id="IPR049326">
    <property type="entry name" value="Rhodopsin_dom_fungi"/>
</dbReference>
<dbReference type="InterPro" id="IPR011701">
    <property type="entry name" value="MFS"/>
</dbReference>
<dbReference type="Proteomes" id="UP000701801">
    <property type="component" value="Unassembled WGS sequence"/>
</dbReference>
<dbReference type="SUPFAM" id="SSF103473">
    <property type="entry name" value="MFS general substrate transporter"/>
    <property type="match status" value="1"/>
</dbReference>
<comment type="subcellular location">
    <subcellularLocation>
        <location evidence="1">Cell inner membrane</location>
        <topology evidence="1">Multi-pass membrane protein</topology>
    </subcellularLocation>
</comment>
<name>A0A9N9M1P1_9HELO</name>
<feature type="transmembrane region" description="Helical" evidence="4">
    <location>
        <begin position="697"/>
        <end position="717"/>
    </location>
</feature>
<proteinExistence type="predicted"/>
<keyword evidence="2" id="KW-1003">Cell membrane</keyword>
<gene>
    <name evidence="6" type="ORF">HYALB_00006093</name>
</gene>
<feature type="transmembrane region" description="Helical" evidence="4">
    <location>
        <begin position="756"/>
        <end position="777"/>
    </location>
</feature>